<dbReference type="EC" id="4.1.3.40" evidence="4"/>
<protein>
    <recommendedName>
        <fullName evidence="4">Probable chorismate pyruvate-lyase</fullName>
        <shortName evidence="4">CL</shortName>
        <shortName evidence="4">CPL</shortName>
        <ecNumber evidence="4">4.1.3.40</ecNumber>
    </recommendedName>
</protein>
<evidence type="ECO:0000256" key="2">
    <source>
        <dbReference type="ARBA" id="ARBA00022688"/>
    </source>
</evidence>
<sequence length="187" mass="20873">MTATTLNPLSHADVSPAVNLELPPKKLLPWLQDKGSLTLKLKALCRSFEVELLQEGVLPAAQPGPGWELGQPIWQREVLLKLDGVAWVYANTEVPMSTLDASEIDFATLGRQPLGERLFAASNLVRGPLKVCHYGDNSTAVWQARRLGYQAQEGLWGRQREFELQHRCLRISEVFLPSSYPTLLKNS</sequence>
<evidence type="ECO:0000313" key="5">
    <source>
        <dbReference type="EMBL" id="SDK16569.1"/>
    </source>
</evidence>
<dbReference type="GO" id="GO:0006744">
    <property type="term" value="P:ubiquinone biosynthetic process"/>
    <property type="evidence" value="ECO:0007669"/>
    <property type="project" value="UniProtKB-UniRule"/>
</dbReference>
<dbReference type="GO" id="GO:0008813">
    <property type="term" value="F:chorismate lyase activity"/>
    <property type="evidence" value="ECO:0007669"/>
    <property type="project" value="UniProtKB-UniRule"/>
</dbReference>
<comment type="caution">
    <text evidence="4">Lacks conserved residue(s) required for the propagation of feature annotation.</text>
</comment>
<comment type="catalytic activity">
    <reaction evidence="4">
        <text>chorismate = 4-hydroxybenzoate + pyruvate</text>
        <dbReference type="Rhea" id="RHEA:16505"/>
        <dbReference type="ChEBI" id="CHEBI:15361"/>
        <dbReference type="ChEBI" id="CHEBI:17879"/>
        <dbReference type="ChEBI" id="CHEBI:29748"/>
        <dbReference type="EC" id="4.1.3.40"/>
    </reaction>
</comment>
<accession>A0A1G8ZN76</accession>
<name>A0A1G8ZN76_9GAMM</name>
<dbReference type="AlphaFoldDB" id="A0A1G8ZN76"/>
<feature type="binding site" evidence="4">
    <location>
        <position position="114"/>
    </location>
    <ligand>
        <name>substrate</name>
    </ligand>
</feature>
<dbReference type="InterPro" id="IPR007440">
    <property type="entry name" value="Chorismate--pyruvate_lyase"/>
</dbReference>
<keyword evidence="1 4" id="KW-0963">Cytoplasm</keyword>
<dbReference type="SUPFAM" id="SSF64288">
    <property type="entry name" value="Chorismate lyase-like"/>
    <property type="match status" value="1"/>
</dbReference>
<evidence type="ECO:0000256" key="4">
    <source>
        <dbReference type="HAMAP-Rule" id="MF_01632"/>
    </source>
</evidence>
<dbReference type="GO" id="GO:0005829">
    <property type="term" value="C:cytosol"/>
    <property type="evidence" value="ECO:0007669"/>
    <property type="project" value="TreeGrafter"/>
</dbReference>
<comment type="pathway">
    <text evidence="4">Cofactor biosynthesis; ubiquinone biosynthesis.</text>
</comment>
<keyword evidence="2 4" id="KW-0831">Ubiquinone biosynthesis</keyword>
<dbReference type="HAMAP" id="MF_01632">
    <property type="entry name" value="UbiC"/>
    <property type="match status" value="1"/>
</dbReference>
<gene>
    <name evidence="4" type="primary">ubiC</name>
    <name evidence="5" type="ORF">SAMN04488540_12062</name>
</gene>
<reference evidence="6" key="1">
    <citation type="submission" date="2016-10" db="EMBL/GenBank/DDBJ databases">
        <authorList>
            <person name="Varghese N."/>
            <person name="Submissions S."/>
        </authorList>
    </citation>
    <scope>NUCLEOTIDE SEQUENCE [LARGE SCALE GENOMIC DNA]</scope>
    <source>
        <strain evidence="6">DSM 23317</strain>
    </source>
</reference>
<dbReference type="RefSeq" id="WP_176819370.1">
    <property type="nucleotide sequence ID" value="NZ_FNEM01000020.1"/>
</dbReference>
<dbReference type="PANTHER" id="PTHR38683">
    <property type="entry name" value="CHORISMATE PYRUVATE-LYASE"/>
    <property type="match status" value="1"/>
</dbReference>
<comment type="similarity">
    <text evidence="4">Belongs to the UbiC family.</text>
</comment>
<proteinExistence type="inferred from homology"/>
<dbReference type="Proteomes" id="UP000199527">
    <property type="component" value="Unassembled WGS sequence"/>
</dbReference>
<evidence type="ECO:0000256" key="1">
    <source>
        <dbReference type="ARBA" id="ARBA00022490"/>
    </source>
</evidence>
<keyword evidence="3 4" id="KW-0456">Lyase</keyword>
<comment type="subcellular location">
    <subcellularLocation>
        <location evidence="4">Cytoplasm</location>
    </subcellularLocation>
</comment>
<comment type="function">
    <text evidence="4">Removes the pyruvyl group from chorismate, with concomitant aromatization of the ring, to provide 4-hydroxybenzoate (4HB) for the ubiquinone pathway.</text>
</comment>
<evidence type="ECO:0000313" key="6">
    <source>
        <dbReference type="Proteomes" id="UP000199527"/>
    </source>
</evidence>
<evidence type="ECO:0000256" key="3">
    <source>
        <dbReference type="ARBA" id="ARBA00023239"/>
    </source>
</evidence>
<dbReference type="Pfam" id="PF04345">
    <property type="entry name" value="Chor_lyase"/>
    <property type="match status" value="1"/>
</dbReference>
<organism evidence="5 6">
    <name type="scientific">Ferrimonas sediminum</name>
    <dbReference type="NCBI Taxonomy" id="718193"/>
    <lineage>
        <taxon>Bacteria</taxon>
        <taxon>Pseudomonadati</taxon>
        <taxon>Pseudomonadota</taxon>
        <taxon>Gammaproteobacteria</taxon>
        <taxon>Alteromonadales</taxon>
        <taxon>Ferrimonadaceae</taxon>
        <taxon>Ferrimonas</taxon>
    </lineage>
</organism>
<dbReference type="PANTHER" id="PTHR38683:SF1">
    <property type="entry name" value="CHORISMATE PYRUVATE-LYASE"/>
    <property type="match status" value="1"/>
</dbReference>
<dbReference type="InterPro" id="IPR028978">
    <property type="entry name" value="Chorismate_lyase_/UTRA_dom_sf"/>
</dbReference>
<dbReference type="GO" id="GO:0042866">
    <property type="term" value="P:pyruvate biosynthetic process"/>
    <property type="evidence" value="ECO:0007669"/>
    <property type="project" value="UniProtKB-UniRule"/>
</dbReference>
<dbReference type="EMBL" id="FNEM01000020">
    <property type="protein sequence ID" value="SDK16569.1"/>
    <property type="molecule type" value="Genomic_DNA"/>
</dbReference>
<dbReference type="UniPathway" id="UPA00232"/>
<dbReference type="Gene3D" id="3.40.1410.10">
    <property type="entry name" value="Chorismate lyase-like"/>
    <property type="match status" value="1"/>
</dbReference>
<feature type="binding site" evidence="4">
    <location>
        <position position="173"/>
    </location>
    <ligand>
        <name>substrate</name>
    </ligand>
</feature>
<keyword evidence="4" id="KW-0670">Pyruvate</keyword>
<keyword evidence="6" id="KW-1185">Reference proteome</keyword>
<feature type="binding site" evidence="4">
    <location>
        <position position="76"/>
    </location>
    <ligand>
        <name>substrate</name>
    </ligand>
</feature>